<dbReference type="AlphaFoldDB" id="A0AAV7M189"/>
<evidence type="ECO:0000256" key="1">
    <source>
        <dbReference type="SAM" id="MobiDB-lite"/>
    </source>
</evidence>
<evidence type="ECO:0000313" key="3">
    <source>
        <dbReference type="Proteomes" id="UP001066276"/>
    </source>
</evidence>
<evidence type="ECO:0000313" key="2">
    <source>
        <dbReference type="EMBL" id="KAJ1096899.1"/>
    </source>
</evidence>
<keyword evidence="3" id="KW-1185">Reference proteome</keyword>
<proteinExistence type="predicted"/>
<protein>
    <submittedName>
        <fullName evidence="2">Uncharacterized protein</fullName>
    </submittedName>
</protein>
<reference evidence="2" key="1">
    <citation type="journal article" date="2022" name="bioRxiv">
        <title>Sequencing and chromosome-scale assembly of the giantPleurodeles waltlgenome.</title>
        <authorList>
            <person name="Brown T."/>
            <person name="Elewa A."/>
            <person name="Iarovenko S."/>
            <person name="Subramanian E."/>
            <person name="Araus A.J."/>
            <person name="Petzold A."/>
            <person name="Susuki M."/>
            <person name="Suzuki K.-i.T."/>
            <person name="Hayashi T."/>
            <person name="Toyoda A."/>
            <person name="Oliveira C."/>
            <person name="Osipova E."/>
            <person name="Leigh N.D."/>
            <person name="Simon A."/>
            <person name="Yun M.H."/>
        </authorList>
    </citation>
    <scope>NUCLEOTIDE SEQUENCE</scope>
    <source>
        <strain evidence="2">20211129_DDA</strain>
        <tissue evidence="2">Liver</tissue>
    </source>
</reference>
<dbReference type="EMBL" id="JANPWB010000014">
    <property type="protein sequence ID" value="KAJ1096899.1"/>
    <property type="molecule type" value="Genomic_DNA"/>
</dbReference>
<feature type="region of interest" description="Disordered" evidence="1">
    <location>
        <begin position="21"/>
        <end position="58"/>
    </location>
</feature>
<sequence>MSSGWEPIAFHFRVTVGSSSGFAPSPGLQKATRMRTGRRRKETGEKTSVVRHTETAEERKRKGAEGLTLLKVSCCGI</sequence>
<feature type="compositionally biased region" description="Basic residues" evidence="1">
    <location>
        <begin position="32"/>
        <end position="41"/>
    </location>
</feature>
<comment type="caution">
    <text evidence="2">The sequence shown here is derived from an EMBL/GenBank/DDBJ whole genome shotgun (WGS) entry which is preliminary data.</text>
</comment>
<dbReference type="Proteomes" id="UP001066276">
    <property type="component" value="Chromosome 10"/>
</dbReference>
<accession>A0AAV7M189</accession>
<organism evidence="2 3">
    <name type="scientific">Pleurodeles waltl</name>
    <name type="common">Iberian ribbed newt</name>
    <dbReference type="NCBI Taxonomy" id="8319"/>
    <lineage>
        <taxon>Eukaryota</taxon>
        <taxon>Metazoa</taxon>
        <taxon>Chordata</taxon>
        <taxon>Craniata</taxon>
        <taxon>Vertebrata</taxon>
        <taxon>Euteleostomi</taxon>
        <taxon>Amphibia</taxon>
        <taxon>Batrachia</taxon>
        <taxon>Caudata</taxon>
        <taxon>Salamandroidea</taxon>
        <taxon>Salamandridae</taxon>
        <taxon>Pleurodelinae</taxon>
        <taxon>Pleurodeles</taxon>
    </lineage>
</organism>
<gene>
    <name evidence="2" type="ORF">NDU88_002029</name>
</gene>
<name>A0AAV7M189_PLEWA</name>